<dbReference type="PANTHER" id="PTHR30157:SF0">
    <property type="entry name" value="NADPH-DEPENDENT FERRIC-CHELATE REDUCTASE"/>
    <property type="match status" value="1"/>
</dbReference>
<dbReference type="PANTHER" id="PTHR30157">
    <property type="entry name" value="FERRIC REDUCTASE, NADPH-DEPENDENT"/>
    <property type="match status" value="1"/>
</dbReference>
<dbReference type="EMBL" id="VOPL01000001">
    <property type="protein sequence ID" value="TXB71173.1"/>
    <property type="molecule type" value="Genomic_DNA"/>
</dbReference>
<dbReference type="PROSITE" id="PS51384">
    <property type="entry name" value="FAD_FR"/>
    <property type="match status" value="1"/>
</dbReference>
<gene>
    <name evidence="3" type="ORF">FQV27_04835</name>
</gene>
<dbReference type="Pfam" id="PF04954">
    <property type="entry name" value="SIP"/>
    <property type="match status" value="1"/>
</dbReference>
<protein>
    <submittedName>
        <fullName evidence="3">Siderophore-interacting protein</fullName>
    </submittedName>
</protein>
<feature type="domain" description="FAD-binding FR-type" evidence="2">
    <location>
        <begin position="108"/>
        <end position="227"/>
    </location>
</feature>
<keyword evidence="4" id="KW-1185">Reference proteome</keyword>
<reference evidence="3 4" key="1">
    <citation type="submission" date="2019-08" db="EMBL/GenBank/DDBJ databases">
        <authorList>
            <person name="Ye J."/>
        </authorList>
    </citation>
    <scope>NUCLEOTIDE SEQUENCE [LARGE SCALE GENOMIC DNA]</scope>
    <source>
        <strain evidence="3 4">TK008</strain>
    </source>
</reference>
<accession>A0A5C6SBI0</accession>
<evidence type="ECO:0000313" key="3">
    <source>
        <dbReference type="EMBL" id="TXB71173.1"/>
    </source>
</evidence>
<sequence>MRHDPLPPFQSEATVGLDFKILDARLRREAAEHGLDLHSGHGRSTWIVLGTGEFGARKQGNGAVVYARAHERDWLFTLKEAVAHHVAAIAGAVPLDWSGPEQAGELPPNFSLARVASVRRLSAHFLRLRLEGQGLGRLARDMIHFRLVLPVAEGATEWPRLSETGQTVWPQELHRPAYTVAAIDPSAGWLETDIFIHSGGRICAFAAEAVTGTEIGLTGPGGGGIPQSDMLLIGGDETAYPALSRIIAAQAPDARITCHLFGATADYPFAGHPNLHLCHDPSGEARLARRLSTEGTHASRAWIATERARLQPLKQAVLAYLPKSHAHLAAYWNADSDR</sequence>
<evidence type="ECO:0000313" key="4">
    <source>
        <dbReference type="Proteomes" id="UP000321562"/>
    </source>
</evidence>
<dbReference type="Gene3D" id="2.40.30.10">
    <property type="entry name" value="Translation factors"/>
    <property type="match status" value="1"/>
</dbReference>
<dbReference type="InterPro" id="IPR017938">
    <property type="entry name" value="Riboflavin_synthase-like_b-brl"/>
</dbReference>
<dbReference type="InterPro" id="IPR007037">
    <property type="entry name" value="SIP_rossman_dom"/>
</dbReference>
<comment type="similarity">
    <text evidence="1">Belongs to the SIP oxidoreductase family.</text>
</comment>
<dbReference type="AlphaFoldDB" id="A0A5C6SBI0"/>
<dbReference type="InterPro" id="IPR039261">
    <property type="entry name" value="FNR_nucleotide-bd"/>
</dbReference>
<evidence type="ECO:0000259" key="2">
    <source>
        <dbReference type="PROSITE" id="PS51384"/>
    </source>
</evidence>
<dbReference type="InterPro" id="IPR039374">
    <property type="entry name" value="SIP_fam"/>
</dbReference>
<evidence type="ECO:0000256" key="1">
    <source>
        <dbReference type="ARBA" id="ARBA00035644"/>
    </source>
</evidence>
<dbReference type="OrthoDB" id="9814826at2"/>
<dbReference type="SUPFAM" id="SSF63380">
    <property type="entry name" value="Riboflavin synthase domain-like"/>
    <property type="match status" value="1"/>
</dbReference>
<organism evidence="3 4">
    <name type="scientific">Paracoccus aurantiacus</name>
    <dbReference type="NCBI Taxonomy" id="2599412"/>
    <lineage>
        <taxon>Bacteria</taxon>
        <taxon>Pseudomonadati</taxon>
        <taxon>Pseudomonadota</taxon>
        <taxon>Alphaproteobacteria</taxon>
        <taxon>Rhodobacterales</taxon>
        <taxon>Paracoccaceae</taxon>
        <taxon>Paracoccus</taxon>
    </lineage>
</organism>
<dbReference type="Gene3D" id="3.40.50.80">
    <property type="entry name" value="Nucleotide-binding domain of ferredoxin-NADP reductase (FNR) module"/>
    <property type="match status" value="1"/>
</dbReference>
<proteinExistence type="inferred from homology"/>
<dbReference type="InterPro" id="IPR013113">
    <property type="entry name" value="SIP_FAD-bd"/>
</dbReference>
<dbReference type="Pfam" id="PF08021">
    <property type="entry name" value="FAD_binding_9"/>
    <property type="match status" value="1"/>
</dbReference>
<dbReference type="RefSeq" id="WP_147096671.1">
    <property type="nucleotide sequence ID" value="NZ_JBHUFH010000002.1"/>
</dbReference>
<comment type="caution">
    <text evidence="3">The sequence shown here is derived from an EMBL/GenBank/DDBJ whole genome shotgun (WGS) entry which is preliminary data.</text>
</comment>
<dbReference type="CDD" id="cd06193">
    <property type="entry name" value="siderophore_interacting"/>
    <property type="match status" value="1"/>
</dbReference>
<dbReference type="GO" id="GO:0016491">
    <property type="term" value="F:oxidoreductase activity"/>
    <property type="evidence" value="ECO:0007669"/>
    <property type="project" value="InterPro"/>
</dbReference>
<dbReference type="InterPro" id="IPR017927">
    <property type="entry name" value="FAD-bd_FR_type"/>
</dbReference>
<dbReference type="Proteomes" id="UP000321562">
    <property type="component" value="Unassembled WGS sequence"/>
</dbReference>
<name>A0A5C6SBI0_9RHOB</name>